<comment type="caution">
    <text evidence="1">The sequence shown here is derived from an EMBL/GenBank/DDBJ whole genome shotgun (WGS) entry which is preliminary data.</text>
</comment>
<evidence type="ECO:0000313" key="1">
    <source>
        <dbReference type="EMBL" id="RIA47577.1"/>
    </source>
</evidence>
<protein>
    <submittedName>
        <fullName evidence="1">Uncharacterized protein</fullName>
    </submittedName>
</protein>
<dbReference type="RefSeq" id="WP_119061952.1">
    <property type="nucleotide sequence ID" value="NZ_QXDF01000002.1"/>
</dbReference>
<evidence type="ECO:0000313" key="2">
    <source>
        <dbReference type="Proteomes" id="UP000266273"/>
    </source>
</evidence>
<gene>
    <name evidence="1" type="ORF">BXY53_2132</name>
</gene>
<name>A0A397PKA4_9HYPH</name>
<accession>A0A397PKA4</accession>
<dbReference type="AlphaFoldDB" id="A0A397PKA4"/>
<dbReference type="EMBL" id="QXDF01000002">
    <property type="protein sequence ID" value="RIA47577.1"/>
    <property type="molecule type" value="Genomic_DNA"/>
</dbReference>
<reference evidence="1 2" key="1">
    <citation type="submission" date="2018-08" db="EMBL/GenBank/DDBJ databases">
        <title>Genomic Encyclopedia of Archaeal and Bacterial Type Strains, Phase II (KMG-II): from individual species to whole genera.</title>
        <authorList>
            <person name="Goeker M."/>
        </authorList>
    </citation>
    <scope>NUCLEOTIDE SEQUENCE [LARGE SCALE GENOMIC DNA]</scope>
    <source>
        <strain evidence="1 2">DSM 5002</strain>
    </source>
</reference>
<sequence length="92" mass="9940">MTVALDTVLRVGDMAVTAVVEQKVQAFHAGDAPSFHGTKRPLAILIRRSGVTLAFDATGRALELDAFDRRYPGQRQDFEQQAVALGEADRGA</sequence>
<proteinExistence type="predicted"/>
<organism evidence="1 2">
    <name type="scientific">Dichotomicrobium thermohalophilum</name>
    <dbReference type="NCBI Taxonomy" id="933063"/>
    <lineage>
        <taxon>Bacteria</taxon>
        <taxon>Pseudomonadati</taxon>
        <taxon>Pseudomonadota</taxon>
        <taxon>Alphaproteobacteria</taxon>
        <taxon>Hyphomicrobiales</taxon>
        <taxon>Hyphomicrobiaceae</taxon>
        <taxon>Dichotomicrobium</taxon>
    </lineage>
</organism>
<keyword evidence="2" id="KW-1185">Reference proteome</keyword>
<dbReference type="Proteomes" id="UP000266273">
    <property type="component" value="Unassembled WGS sequence"/>
</dbReference>